<gene>
    <name evidence="4" type="ORF">AACH06_29460</name>
</gene>
<feature type="domain" description="RlpA-like protein double-psi beta-barrel" evidence="3">
    <location>
        <begin position="61"/>
        <end position="126"/>
    </location>
</feature>
<reference evidence="4 5" key="1">
    <citation type="submission" date="2024-04" db="EMBL/GenBank/DDBJ databases">
        <title>Novel species of the genus Ideonella isolated from streams.</title>
        <authorList>
            <person name="Lu H."/>
        </authorList>
    </citation>
    <scope>NUCLEOTIDE SEQUENCE [LARGE SCALE GENOMIC DNA]</scope>
    <source>
        <strain evidence="4 5">DXS29W</strain>
    </source>
</reference>
<evidence type="ECO:0000313" key="4">
    <source>
        <dbReference type="EMBL" id="MEK8034963.1"/>
    </source>
</evidence>
<dbReference type="CDD" id="cd22272">
    <property type="entry name" value="DPBB_EXLX1-like"/>
    <property type="match status" value="1"/>
</dbReference>
<evidence type="ECO:0000259" key="3">
    <source>
        <dbReference type="Pfam" id="PF03330"/>
    </source>
</evidence>
<dbReference type="InterPro" id="IPR009009">
    <property type="entry name" value="RlpA-like_DPBB"/>
</dbReference>
<dbReference type="InterPro" id="IPR036908">
    <property type="entry name" value="RlpA-like_sf"/>
</dbReference>
<dbReference type="SUPFAM" id="SSF50685">
    <property type="entry name" value="Barwin-like endoglucanases"/>
    <property type="match status" value="1"/>
</dbReference>
<organism evidence="4 5">
    <name type="scientific">Ideonella lacteola</name>
    <dbReference type="NCBI Taxonomy" id="2984193"/>
    <lineage>
        <taxon>Bacteria</taxon>
        <taxon>Pseudomonadati</taxon>
        <taxon>Pseudomonadota</taxon>
        <taxon>Betaproteobacteria</taxon>
        <taxon>Burkholderiales</taxon>
        <taxon>Sphaerotilaceae</taxon>
        <taxon>Ideonella</taxon>
    </lineage>
</organism>
<dbReference type="PANTHER" id="PTHR31836">
    <property type="match status" value="1"/>
</dbReference>
<dbReference type="Pfam" id="PF03330">
    <property type="entry name" value="DPBB_1"/>
    <property type="match status" value="1"/>
</dbReference>
<dbReference type="RefSeq" id="WP_341429397.1">
    <property type="nucleotide sequence ID" value="NZ_JBBUTG010000044.1"/>
</dbReference>
<protein>
    <submittedName>
        <fullName evidence="4">Expansin EXLX1 family cellulose-binding protein</fullName>
    </submittedName>
</protein>
<dbReference type="PANTHER" id="PTHR31836:SF21">
    <property type="entry name" value="EXPANSIN-LIKE PROTEIN 7"/>
    <property type="match status" value="1"/>
</dbReference>
<dbReference type="InterPro" id="IPR036749">
    <property type="entry name" value="Expansin_CBD_sf"/>
</dbReference>
<dbReference type="InterPro" id="IPR049818">
    <property type="entry name" value="Expansin_EXLX1-like"/>
</dbReference>
<feature type="signal peptide" evidence="2">
    <location>
        <begin position="1"/>
        <end position="24"/>
    </location>
</feature>
<dbReference type="Proteomes" id="UP001371218">
    <property type="component" value="Unassembled WGS sequence"/>
</dbReference>
<name>A0ABU9C2Q1_9BURK</name>
<evidence type="ECO:0000256" key="1">
    <source>
        <dbReference type="ARBA" id="ARBA00022729"/>
    </source>
</evidence>
<evidence type="ECO:0000256" key="2">
    <source>
        <dbReference type="SAM" id="SignalP"/>
    </source>
</evidence>
<evidence type="ECO:0000313" key="5">
    <source>
        <dbReference type="Proteomes" id="UP001371218"/>
    </source>
</evidence>
<accession>A0ABU9C2Q1</accession>
<dbReference type="InterPro" id="IPR051477">
    <property type="entry name" value="Expansin_CellWall"/>
</dbReference>
<dbReference type="Gene3D" id="2.60.40.760">
    <property type="entry name" value="Expansin, cellulose-binding-like domain"/>
    <property type="match status" value="1"/>
</dbReference>
<dbReference type="NCBIfam" id="NF041144">
    <property type="entry name" value="expansin_EXLX1"/>
    <property type="match status" value="1"/>
</dbReference>
<feature type="chain" id="PRO_5047221316" evidence="2">
    <location>
        <begin position="25"/>
        <end position="257"/>
    </location>
</feature>
<sequence>MNVKTIWSWGAVACLALMAGGVSAQQQATGGWKSVHEGEGTYYQYTEGGNCSFPPPTMLTAAMNNTDYDGAKACGGCIAVTNPANGKTVQVRIDDRCPECAPGDVDLDQEAFAQIAELWQGRIPITWKYIACTAPTLSLYFDPGSSQWWTSVQVRDHRYPLAKLAWRVTGSGKPFVAVPRELYNVFIPAGGMGTGPYDFKLTDVYGQVVKLTNVALAPGQVVKTTKQFPPLAGAKLMEGSLLGQALAEQTPLTDDSE</sequence>
<dbReference type="Gene3D" id="2.40.40.10">
    <property type="entry name" value="RlpA-like domain"/>
    <property type="match status" value="1"/>
</dbReference>
<proteinExistence type="predicted"/>
<comment type="caution">
    <text evidence="4">The sequence shown here is derived from an EMBL/GenBank/DDBJ whole genome shotgun (WGS) entry which is preliminary data.</text>
</comment>
<dbReference type="SUPFAM" id="SSF49590">
    <property type="entry name" value="PHL pollen allergen"/>
    <property type="match status" value="1"/>
</dbReference>
<keyword evidence="1 2" id="KW-0732">Signal</keyword>
<dbReference type="EMBL" id="JBBUTG010000044">
    <property type="protein sequence ID" value="MEK8034963.1"/>
    <property type="molecule type" value="Genomic_DNA"/>
</dbReference>
<keyword evidence="5" id="KW-1185">Reference proteome</keyword>